<dbReference type="SUPFAM" id="SSF52172">
    <property type="entry name" value="CheY-like"/>
    <property type="match status" value="1"/>
</dbReference>
<dbReference type="InterPro" id="IPR016032">
    <property type="entry name" value="Sig_transdc_resp-reg_C-effctor"/>
</dbReference>
<dbReference type="InterPro" id="IPR011006">
    <property type="entry name" value="CheY-like_superfamily"/>
</dbReference>
<dbReference type="SMART" id="SM00448">
    <property type="entry name" value="REC"/>
    <property type="match status" value="1"/>
</dbReference>
<dbReference type="GO" id="GO:0000160">
    <property type="term" value="P:phosphorelay signal transduction system"/>
    <property type="evidence" value="ECO:0007669"/>
    <property type="project" value="InterPro"/>
</dbReference>
<dbReference type="InterPro" id="IPR039420">
    <property type="entry name" value="WalR-like"/>
</dbReference>
<dbReference type="EMBL" id="FNHP01000001">
    <property type="protein sequence ID" value="SDL95276.1"/>
    <property type="molecule type" value="Genomic_DNA"/>
</dbReference>
<dbReference type="Gene3D" id="3.40.50.2300">
    <property type="match status" value="1"/>
</dbReference>
<dbReference type="Pfam" id="PF00196">
    <property type="entry name" value="GerE"/>
    <property type="match status" value="1"/>
</dbReference>
<dbReference type="Pfam" id="PF00072">
    <property type="entry name" value="Response_reg"/>
    <property type="match status" value="1"/>
</dbReference>
<evidence type="ECO:0000256" key="2">
    <source>
        <dbReference type="ARBA" id="ARBA00023125"/>
    </source>
</evidence>
<sequence>MSGLNMATTNTSIHNERMLPPQQFAMHQSPPAIWPDFLTGQHEKPVRVLLVDDDAHMRRVIAQELMADQRTLLVAQAENVREGRKAIKQHDFDVMLVDLHLGDGEGFALIDFMKAVRPCAEAIVVSIMECDDQVMRAFELGATGYLVKNSWFGNYPQAVLQVANGGASITPNLARRLLQRFDSGTAGGAPATARRTDKDIERLSPREKEVLRLVSSGHTSGEIGEQLMISTVTVNTHIKNIYRKLQVRTRAQAVRFASVRGLF</sequence>
<feature type="domain" description="Response regulatory" evidence="5">
    <location>
        <begin position="47"/>
        <end position="163"/>
    </location>
</feature>
<evidence type="ECO:0000259" key="4">
    <source>
        <dbReference type="PROSITE" id="PS50043"/>
    </source>
</evidence>
<dbReference type="CDD" id="cd17535">
    <property type="entry name" value="REC_NarL-like"/>
    <property type="match status" value="1"/>
</dbReference>
<dbReference type="GO" id="GO:0003677">
    <property type="term" value="F:DNA binding"/>
    <property type="evidence" value="ECO:0007669"/>
    <property type="project" value="UniProtKB-KW"/>
</dbReference>
<dbReference type="Gene3D" id="1.10.10.10">
    <property type="entry name" value="Winged helix-like DNA-binding domain superfamily/Winged helix DNA-binding domain"/>
    <property type="match status" value="1"/>
</dbReference>
<dbReference type="InterPro" id="IPR000792">
    <property type="entry name" value="Tscrpt_reg_LuxR_C"/>
</dbReference>
<evidence type="ECO:0000259" key="5">
    <source>
        <dbReference type="PROSITE" id="PS50110"/>
    </source>
</evidence>
<dbReference type="InterPro" id="IPR058245">
    <property type="entry name" value="NreC/VraR/RcsB-like_REC"/>
</dbReference>
<keyword evidence="1 3" id="KW-0597">Phosphoprotein</keyword>
<keyword evidence="7" id="KW-1185">Reference proteome</keyword>
<organism evidence="6 7">
    <name type="scientific">Oryzisolibacter propanilivorax</name>
    <dbReference type="NCBI Taxonomy" id="1527607"/>
    <lineage>
        <taxon>Bacteria</taxon>
        <taxon>Pseudomonadati</taxon>
        <taxon>Pseudomonadota</taxon>
        <taxon>Betaproteobacteria</taxon>
        <taxon>Burkholderiales</taxon>
        <taxon>Comamonadaceae</taxon>
        <taxon>Oryzisolibacter</taxon>
    </lineage>
</organism>
<dbReference type="CDD" id="cd06170">
    <property type="entry name" value="LuxR_C_like"/>
    <property type="match status" value="1"/>
</dbReference>
<evidence type="ECO:0000313" key="6">
    <source>
        <dbReference type="EMBL" id="SDL95276.1"/>
    </source>
</evidence>
<proteinExistence type="predicted"/>
<evidence type="ECO:0000256" key="1">
    <source>
        <dbReference type="ARBA" id="ARBA00022553"/>
    </source>
</evidence>
<dbReference type="InterPro" id="IPR001789">
    <property type="entry name" value="Sig_transdc_resp-reg_receiver"/>
</dbReference>
<dbReference type="SMART" id="SM00421">
    <property type="entry name" value="HTH_LUXR"/>
    <property type="match status" value="1"/>
</dbReference>
<evidence type="ECO:0000256" key="3">
    <source>
        <dbReference type="PROSITE-ProRule" id="PRU00169"/>
    </source>
</evidence>
<dbReference type="InterPro" id="IPR036388">
    <property type="entry name" value="WH-like_DNA-bd_sf"/>
</dbReference>
<evidence type="ECO:0000313" key="7">
    <source>
        <dbReference type="Proteomes" id="UP000198552"/>
    </source>
</evidence>
<protein>
    <submittedName>
        <fullName evidence="6">Two component transcriptional regulator, LuxR family</fullName>
    </submittedName>
</protein>
<dbReference type="PROSITE" id="PS50043">
    <property type="entry name" value="HTH_LUXR_2"/>
    <property type="match status" value="1"/>
</dbReference>
<keyword evidence="2" id="KW-0238">DNA-binding</keyword>
<dbReference type="Proteomes" id="UP000198552">
    <property type="component" value="Unassembled WGS sequence"/>
</dbReference>
<gene>
    <name evidence="6" type="ORF">SAMN05428957_101267</name>
</gene>
<feature type="domain" description="HTH luxR-type" evidence="4">
    <location>
        <begin position="196"/>
        <end position="261"/>
    </location>
</feature>
<dbReference type="GO" id="GO:0006355">
    <property type="term" value="P:regulation of DNA-templated transcription"/>
    <property type="evidence" value="ECO:0007669"/>
    <property type="project" value="InterPro"/>
</dbReference>
<dbReference type="PANTHER" id="PTHR43214">
    <property type="entry name" value="TWO-COMPONENT RESPONSE REGULATOR"/>
    <property type="match status" value="1"/>
</dbReference>
<accession>A0A1G9P906</accession>
<dbReference type="PRINTS" id="PR00038">
    <property type="entry name" value="HTHLUXR"/>
</dbReference>
<dbReference type="AlphaFoldDB" id="A0A1G9P906"/>
<name>A0A1G9P906_9BURK</name>
<dbReference type="SUPFAM" id="SSF46894">
    <property type="entry name" value="C-terminal effector domain of the bipartite response regulators"/>
    <property type="match status" value="1"/>
</dbReference>
<dbReference type="PROSITE" id="PS50110">
    <property type="entry name" value="RESPONSE_REGULATORY"/>
    <property type="match status" value="1"/>
</dbReference>
<dbReference type="STRING" id="1527607.SAMN05428957_101267"/>
<dbReference type="PROSITE" id="PS00622">
    <property type="entry name" value="HTH_LUXR_1"/>
    <property type="match status" value="1"/>
</dbReference>
<reference evidence="7" key="1">
    <citation type="submission" date="2016-10" db="EMBL/GenBank/DDBJ databases">
        <authorList>
            <person name="Varghese N."/>
            <person name="Submissions S."/>
        </authorList>
    </citation>
    <scope>NUCLEOTIDE SEQUENCE [LARGE SCALE GENOMIC DNA]</scope>
    <source>
        <strain evidence="7">EPL6</strain>
    </source>
</reference>
<feature type="modified residue" description="4-aspartylphosphate" evidence="3">
    <location>
        <position position="98"/>
    </location>
</feature>